<gene>
    <name evidence="1" type="ORF">SAMN05444267_104633</name>
</gene>
<dbReference type="Gene3D" id="2.180.10.10">
    <property type="entry name" value="RHS repeat-associated core"/>
    <property type="match status" value="1"/>
</dbReference>
<keyword evidence="2" id="KW-1185">Reference proteome</keyword>
<dbReference type="EMBL" id="FRAV01000046">
    <property type="protein sequence ID" value="SHM40477.1"/>
    <property type="molecule type" value="Genomic_DNA"/>
</dbReference>
<organism evidence="1 2">
    <name type="scientific">Chryseobacterium polytrichastri</name>
    <dbReference type="NCBI Taxonomy" id="1302687"/>
    <lineage>
        <taxon>Bacteria</taxon>
        <taxon>Pseudomonadati</taxon>
        <taxon>Bacteroidota</taxon>
        <taxon>Flavobacteriia</taxon>
        <taxon>Flavobacteriales</taxon>
        <taxon>Weeksellaceae</taxon>
        <taxon>Chryseobacterium group</taxon>
        <taxon>Chryseobacterium</taxon>
    </lineage>
</organism>
<dbReference type="AlphaFoldDB" id="A0A1M7IJ85"/>
<reference evidence="2" key="1">
    <citation type="submission" date="2016-11" db="EMBL/GenBank/DDBJ databases">
        <authorList>
            <person name="Varghese N."/>
            <person name="Submissions S."/>
        </authorList>
    </citation>
    <scope>NUCLEOTIDE SEQUENCE [LARGE SCALE GENOMIC DNA]</scope>
    <source>
        <strain evidence="2">DSM 26899</strain>
    </source>
</reference>
<dbReference type="STRING" id="1302687.SAMN05444267_104633"/>
<dbReference type="InterPro" id="IPR022385">
    <property type="entry name" value="Rhs_assc_core"/>
</dbReference>
<dbReference type="PANTHER" id="PTHR32305">
    <property type="match status" value="1"/>
</dbReference>
<name>A0A1M7IJ85_9FLAO</name>
<proteinExistence type="predicted"/>
<sequence length="294" mass="32530">MNHIGSMKSLLGGYQNYKYNGKELQESGVYDYGARMYMADIGRWGVIDPLAEQMRRHSPYNYAFNNPIRFIDPDRMAPEGDYYTKFGRYLGNDGKVYISDGIGKDKKGNATFANAKELDINQSKLEAKASTVFGESSAFKSEMGTELKKEMYSIASVHEQNGEAYGGSSQQAESFRDTEKTDRNGTKMQVAVGAVINAVTGGADYSNGAKQWDGKEQALFPASDNRKSTGRFELHMNTMGWNISDGDYAKWKGAVGSGFQAPQVKAATTGMNKGKIRLQSSAVYNQTIFWKVTK</sequence>
<dbReference type="InterPro" id="IPR050708">
    <property type="entry name" value="T6SS_VgrG/RHS"/>
</dbReference>
<dbReference type="Proteomes" id="UP000184364">
    <property type="component" value="Unassembled WGS sequence"/>
</dbReference>
<dbReference type="NCBIfam" id="TIGR03696">
    <property type="entry name" value="Rhs_assc_core"/>
    <property type="match status" value="1"/>
</dbReference>
<dbReference type="PANTHER" id="PTHR32305:SF15">
    <property type="entry name" value="PROTEIN RHSA-RELATED"/>
    <property type="match status" value="1"/>
</dbReference>
<evidence type="ECO:0000313" key="2">
    <source>
        <dbReference type="Proteomes" id="UP000184364"/>
    </source>
</evidence>
<protein>
    <submittedName>
        <fullName evidence="1">RHS repeat-associated core domain-containing protein</fullName>
    </submittedName>
</protein>
<evidence type="ECO:0000313" key="1">
    <source>
        <dbReference type="EMBL" id="SHM40477.1"/>
    </source>
</evidence>
<accession>A0A1M7IJ85</accession>